<name>A0ABD6CQI2_9EURY</name>
<dbReference type="AlphaFoldDB" id="A0ABD6CQI2"/>
<evidence type="ECO:0000313" key="2">
    <source>
        <dbReference type="EMBL" id="MFD1599332.1"/>
    </source>
</evidence>
<evidence type="ECO:0000256" key="1">
    <source>
        <dbReference type="SAM" id="MobiDB-lite"/>
    </source>
</evidence>
<dbReference type="Proteomes" id="UP001597085">
    <property type="component" value="Unassembled WGS sequence"/>
</dbReference>
<feature type="region of interest" description="Disordered" evidence="1">
    <location>
        <begin position="90"/>
        <end position="118"/>
    </location>
</feature>
<reference evidence="2 3" key="1">
    <citation type="journal article" date="2019" name="Int. J. Syst. Evol. Microbiol.">
        <title>The Global Catalogue of Microorganisms (GCM) 10K type strain sequencing project: providing services to taxonomists for standard genome sequencing and annotation.</title>
        <authorList>
            <consortium name="The Broad Institute Genomics Platform"/>
            <consortium name="The Broad Institute Genome Sequencing Center for Infectious Disease"/>
            <person name="Wu L."/>
            <person name="Ma J."/>
        </authorList>
    </citation>
    <scope>NUCLEOTIDE SEQUENCE [LARGE SCALE GENOMIC DNA]</scope>
    <source>
        <strain evidence="2 3">CGMCC 1.12121</strain>
    </source>
</reference>
<comment type="caution">
    <text evidence="2">The sequence shown here is derived from an EMBL/GenBank/DDBJ whole genome shotgun (WGS) entry which is preliminary data.</text>
</comment>
<dbReference type="EMBL" id="JBHUDK010000008">
    <property type="protein sequence ID" value="MFD1599332.1"/>
    <property type="molecule type" value="Genomic_DNA"/>
</dbReference>
<evidence type="ECO:0000313" key="3">
    <source>
        <dbReference type="Proteomes" id="UP001597085"/>
    </source>
</evidence>
<gene>
    <name evidence="2" type="ORF">ACFSBX_10230</name>
</gene>
<sequence>MSEWEENGEEHTLLLVEEDVVDEPHLYQASMLGHGPDSHQVEIVEDAMRKLVSVAEEITGEPHRFVKESDGPETIKKNFEMHTEDAEVVYGGNDDADRGDGVETDGGTDPSELPDEVQNDLRERVESAVEATSEALREQFVSEVPVDDA</sequence>
<proteinExistence type="predicted"/>
<accession>A0ABD6CQI2</accession>
<keyword evidence="3" id="KW-1185">Reference proteome</keyword>
<organism evidence="2 3">
    <name type="scientific">Halobellus rarus</name>
    <dbReference type="NCBI Taxonomy" id="1126237"/>
    <lineage>
        <taxon>Archaea</taxon>
        <taxon>Methanobacteriati</taxon>
        <taxon>Methanobacteriota</taxon>
        <taxon>Stenosarchaea group</taxon>
        <taxon>Halobacteria</taxon>
        <taxon>Halobacteriales</taxon>
        <taxon>Haloferacaceae</taxon>
        <taxon>Halobellus</taxon>
    </lineage>
</organism>
<dbReference type="RefSeq" id="WP_256422734.1">
    <property type="nucleotide sequence ID" value="NZ_JANHDI010000014.1"/>
</dbReference>
<protein>
    <submittedName>
        <fullName evidence="2">Uncharacterized protein</fullName>
    </submittedName>
</protein>